<keyword evidence="5" id="KW-1133">Transmembrane helix</keyword>
<name>A0A851MRY7_9DEND</name>
<evidence type="ECO:0000256" key="5">
    <source>
        <dbReference type="ARBA" id="ARBA00022989"/>
    </source>
</evidence>
<dbReference type="InterPro" id="IPR036772">
    <property type="entry name" value="SRCR-like_dom_sf"/>
</dbReference>
<accession>A0A851MRY7</accession>
<evidence type="ECO:0000256" key="9">
    <source>
        <dbReference type="PROSITE-ProRule" id="PRU00196"/>
    </source>
</evidence>
<evidence type="ECO:0000256" key="6">
    <source>
        <dbReference type="ARBA" id="ARBA00023136"/>
    </source>
</evidence>
<dbReference type="GO" id="GO:0005737">
    <property type="term" value="C:cytoplasm"/>
    <property type="evidence" value="ECO:0007669"/>
    <property type="project" value="UniProtKB-ARBA"/>
</dbReference>
<comment type="caution">
    <text evidence="9">Lacks conserved residue(s) required for the propagation of feature annotation.</text>
</comment>
<keyword evidence="4" id="KW-0677">Repeat</keyword>
<dbReference type="GO" id="GO:0016020">
    <property type="term" value="C:membrane"/>
    <property type="evidence" value="ECO:0007669"/>
    <property type="project" value="UniProtKB-SubCell"/>
</dbReference>
<evidence type="ECO:0000256" key="2">
    <source>
        <dbReference type="ARBA" id="ARBA00022692"/>
    </source>
</evidence>
<comment type="caution">
    <text evidence="12">The sequence shown here is derived from an EMBL/GenBank/DDBJ whole genome shotgun (WGS) entry which is preliminary data.</text>
</comment>
<keyword evidence="8" id="KW-0325">Glycoprotein</keyword>
<dbReference type="FunFam" id="3.10.250.10:FF:000004">
    <property type="entry name" value="Scavenger receptor cysteine-rich type 1 protein M130"/>
    <property type="match status" value="1"/>
</dbReference>
<dbReference type="SUPFAM" id="SSF56487">
    <property type="entry name" value="SRCR-like"/>
    <property type="match status" value="4"/>
</dbReference>
<dbReference type="EMBL" id="WBMV01006454">
    <property type="protein sequence ID" value="NXC32976.1"/>
    <property type="molecule type" value="Genomic_DNA"/>
</dbReference>
<dbReference type="FunFam" id="3.10.250.10:FF:000002">
    <property type="entry name" value="Scavenger receptor cysteine-rich type 1 protein M130"/>
    <property type="match status" value="1"/>
</dbReference>
<proteinExistence type="predicted"/>
<dbReference type="AlphaFoldDB" id="A0A851MRY7"/>
<feature type="non-terminal residue" evidence="12">
    <location>
        <position position="414"/>
    </location>
</feature>
<reference evidence="12" key="1">
    <citation type="submission" date="2019-09" db="EMBL/GenBank/DDBJ databases">
        <title>Bird 10,000 Genomes (B10K) Project - Family phase.</title>
        <authorList>
            <person name="Zhang G."/>
        </authorList>
    </citation>
    <scope>NUCLEOTIDE SEQUENCE</scope>
    <source>
        <strain evidence="12">B10K-DU-001-09</strain>
        <tissue evidence="12">Muscle</tissue>
    </source>
</reference>
<gene>
    <name evidence="12" type="primary">Srcrm</name>
    <name evidence="12" type="ORF">CAMPRO_R03227</name>
</gene>
<dbReference type="Proteomes" id="UP000614027">
    <property type="component" value="Unassembled WGS sequence"/>
</dbReference>
<dbReference type="OrthoDB" id="536948at2759"/>
<dbReference type="SMART" id="SM00202">
    <property type="entry name" value="SR"/>
    <property type="match status" value="4"/>
</dbReference>
<feature type="disulfide bond" evidence="9">
    <location>
        <begin position="38"/>
        <end position="99"/>
    </location>
</feature>
<keyword evidence="7 9" id="KW-1015">Disulfide bond</keyword>
<feature type="disulfide bond" evidence="9">
    <location>
        <begin position="352"/>
        <end position="413"/>
    </location>
</feature>
<dbReference type="FunFam" id="3.10.250.10:FF:000031">
    <property type="entry name" value="RIKEN cDNA 5830411N06, isoform CRA_a"/>
    <property type="match status" value="1"/>
</dbReference>
<feature type="disulfide bond" evidence="9">
    <location>
        <begin position="339"/>
        <end position="403"/>
    </location>
</feature>
<feature type="disulfide bond" evidence="9">
    <location>
        <begin position="383"/>
        <end position="393"/>
    </location>
</feature>
<feature type="region of interest" description="Disordered" evidence="10">
    <location>
        <begin position="271"/>
        <end position="299"/>
    </location>
</feature>
<feature type="non-terminal residue" evidence="12">
    <location>
        <position position="1"/>
    </location>
</feature>
<dbReference type="Pfam" id="PF00530">
    <property type="entry name" value="SRCR"/>
    <property type="match status" value="4"/>
</dbReference>
<feature type="domain" description="SRCR" evidence="11">
    <location>
        <begin position="118"/>
        <end position="218"/>
    </location>
</feature>
<feature type="domain" description="SRCR" evidence="11">
    <location>
        <begin position="314"/>
        <end position="414"/>
    </location>
</feature>
<feature type="disulfide bond" evidence="9">
    <location>
        <begin position="187"/>
        <end position="197"/>
    </location>
</feature>
<evidence type="ECO:0000313" key="13">
    <source>
        <dbReference type="Proteomes" id="UP000614027"/>
    </source>
</evidence>
<evidence type="ECO:0000256" key="8">
    <source>
        <dbReference type="ARBA" id="ARBA00023180"/>
    </source>
</evidence>
<keyword evidence="6" id="KW-0472">Membrane</keyword>
<feature type="disulfide bond" evidence="9">
    <location>
        <begin position="143"/>
        <end position="207"/>
    </location>
</feature>
<feature type="domain" description="SRCR" evidence="11">
    <location>
        <begin position="223"/>
        <end position="308"/>
    </location>
</feature>
<dbReference type="Gene3D" id="3.10.250.10">
    <property type="entry name" value="SRCR-like domain"/>
    <property type="match status" value="4"/>
</dbReference>
<evidence type="ECO:0000256" key="10">
    <source>
        <dbReference type="SAM" id="MobiDB-lite"/>
    </source>
</evidence>
<dbReference type="InterPro" id="IPR001190">
    <property type="entry name" value="SRCR"/>
</dbReference>
<evidence type="ECO:0000256" key="4">
    <source>
        <dbReference type="ARBA" id="ARBA00022737"/>
    </source>
</evidence>
<evidence type="ECO:0000256" key="7">
    <source>
        <dbReference type="ARBA" id="ARBA00023157"/>
    </source>
</evidence>
<sequence>RLVEGDNSCSGRVEIYDRTEWKSVCDSDFGPEAAAVVCRELQCGLAPAVPGSAHFGEGAGPTWDRELQCVGNESLLASCPRGAPREQPCNHSRVAGVICTRAPTQPLSPLPALGGTAFRLVNGSTRCEGRVEFHVLGTWGTLCASHWDLEDGHVLCHHLNCGFAESIPEGGSFGAGTGPVWRDSFHCSGTEAHPGQCPVTALGASPCPPGNAAALVCSGPVSLRLVGGGGRCDGRVEQLRDGAWGRAWAGPWGLREAGQVCRQLRCGEAQAAHAPPGPPRAPVGHEPGPTLPDTSVPSEGLEDVGVVCEGSRRVRLASGAGRCAGRVEIYTHGTWGTVCDDGWDLRDAAVVCRQLGCGAALEAPGSAAFGPGQGHIWLDGVNCSGHEGALWDCPAAPWGQHDCGHKEDAGVKCS</sequence>
<evidence type="ECO:0000256" key="3">
    <source>
        <dbReference type="ARBA" id="ARBA00022729"/>
    </source>
</evidence>
<feature type="disulfide bond" evidence="9">
    <location>
        <begin position="156"/>
        <end position="217"/>
    </location>
</feature>
<dbReference type="PRINTS" id="PR00258">
    <property type="entry name" value="SPERACTRCPTR"/>
</dbReference>
<protein>
    <submittedName>
        <fullName evidence="12">SRCRM protein</fullName>
    </submittedName>
</protein>
<dbReference type="PROSITE" id="PS00420">
    <property type="entry name" value="SRCR_1"/>
    <property type="match status" value="1"/>
</dbReference>
<feature type="disulfide bond" evidence="9">
    <location>
        <begin position="25"/>
        <end position="89"/>
    </location>
</feature>
<feature type="disulfide bond" evidence="9">
    <location>
        <begin position="69"/>
        <end position="79"/>
    </location>
</feature>
<dbReference type="PROSITE" id="PS50287">
    <property type="entry name" value="SRCR_2"/>
    <property type="match status" value="4"/>
</dbReference>
<feature type="domain" description="SRCR" evidence="11">
    <location>
        <begin position="1"/>
        <end position="100"/>
    </location>
</feature>
<organism evidence="12 13">
    <name type="scientific">Campylorhamphus procurvoides</name>
    <dbReference type="NCBI Taxonomy" id="190295"/>
    <lineage>
        <taxon>Eukaryota</taxon>
        <taxon>Metazoa</taxon>
        <taxon>Chordata</taxon>
        <taxon>Craniata</taxon>
        <taxon>Vertebrata</taxon>
        <taxon>Euteleostomi</taxon>
        <taxon>Archelosauria</taxon>
        <taxon>Archosauria</taxon>
        <taxon>Dinosauria</taxon>
        <taxon>Saurischia</taxon>
        <taxon>Theropoda</taxon>
        <taxon>Coelurosauria</taxon>
        <taxon>Aves</taxon>
        <taxon>Neognathae</taxon>
        <taxon>Neoaves</taxon>
        <taxon>Telluraves</taxon>
        <taxon>Australaves</taxon>
        <taxon>Passeriformes</taxon>
        <taxon>Dendrocolaptidae</taxon>
        <taxon>Campylorhamphus</taxon>
    </lineage>
</organism>
<comment type="subcellular location">
    <subcellularLocation>
        <location evidence="1">Membrane</location>
        <topology evidence="1">Single-pass membrane protein</topology>
    </subcellularLocation>
</comment>
<keyword evidence="2" id="KW-0812">Transmembrane</keyword>
<keyword evidence="3" id="KW-0732">Signal</keyword>
<evidence type="ECO:0000259" key="11">
    <source>
        <dbReference type="PROSITE" id="PS50287"/>
    </source>
</evidence>
<evidence type="ECO:0000256" key="1">
    <source>
        <dbReference type="ARBA" id="ARBA00004167"/>
    </source>
</evidence>
<evidence type="ECO:0000313" key="12">
    <source>
        <dbReference type="EMBL" id="NXC32976.1"/>
    </source>
</evidence>
<dbReference type="PANTHER" id="PTHR19331">
    <property type="entry name" value="SCAVENGER RECEPTOR DOMAIN-CONTAINING"/>
    <property type="match status" value="1"/>
</dbReference>
<keyword evidence="13" id="KW-1185">Reference proteome</keyword>